<evidence type="ECO:0000313" key="1">
    <source>
        <dbReference type="EMBL" id="QZE15345.1"/>
    </source>
</evidence>
<organism evidence="1 2">
    <name type="scientific">Halosquirtibacter laminarini</name>
    <dbReference type="NCBI Taxonomy" id="3374600"/>
    <lineage>
        <taxon>Bacteria</taxon>
        <taxon>Pseudomonadati</taxon>
        <taxon>Bacteroidota</taxon>
        <taxon>Bacteroidia</taxon>
        <taxon>Marinilabiliales</taxon>
        <taxon>Prolixibacteraceae</taxon>
        <taxon>Halosquirtibacter</taxon>
    </lineage>
</organism>
<evidence type="ECO:0000313" key="2">
    <source>
        <dbReference type="Proteomes" id="UP000826212"/>
    </source>
</evidence>
<gene>
    <name evidence="1" type="ORF">K4L44_05800</name>
</gene>
<dbReference type="EMBL" id="CP081303">
    <property type="protein sequence ID" value="QZE15345.1"/>
    <property type="molecule type" value="Genomic_DNA"/>
</dbReference>
<reference evidence="1" key="1">
    <citation type="submission" date="2021-08" db="EMBL/GenBank/DDBJ databases">
        <title>Novel anaerobic bacterium isolated from sea squirt in East Sea, Republic of Korea.</title>
        <authorList>
            <person name="Nguyen T.H."/>
            <person name="Li Z."/>
            <person name="Lee Y.-J."/>
            <person name="Ko J."/>
            <person name="Kim S.-G."/>
        </authorList>
    </citation>
    <scope>NUCLEOTIDE SEQUENCE</scope>
    <source>
        <strain evidence="1">KCTC 25031</strain>
    </source>
</reference>
<name>A0AC61NKQ9_9BACT</name>
<keyword evidence="2" id="KW-1185">Reference proteome</keyword>
<proteinExistence type="predicted"/>
<dbReference type="Proteomes" id="UP000826212">
    <property type="component" value="Chromosome"/>
</dbReference>
<protein>
    <submittedName>
        <fullName evidence="1">Uncharacterized protein</fullName>
    </submittedName>
</protein>
<sequence>METIKNLQKHFELQELVCPEVYEKYGTRAWNFFDPRLLETLLFLRAKLNRAFFVNDWHYDGDLSQRGLRCNLCELVATKTRKEKVYMSAHIQGQAIDFDVKGMEAWQVRKYIIEELADELPYPIRLENHVHWVHLDVRDQGSKIYLFNP</sequence>
<accession>A0AC61NKQ9</accession>